<name>A0AAN6XC64_9PEZI</name>
<evidence type="ECO:0000313" key="2">
    <source>
        <dbReference type="Proteomes" id="UP001303160"/>
    </source>
</evidence>
<reference evidence="1" key="2">
    <citation type="submission" date="2023-05" db="EMBL/GenBank/DDBJ databases">
        <authorList>
            <consortium name="Lawrence Berkeley National Laboratory"/>
            <person name="Steindorff A."/>
            <person name="Hensen N."/>
            <person name="Bonometti L."/>
            <person name="Westerberg I."/>
            <person name="Brannstrom I.O."/>
            <person name="Guillou S."/>
            <person name="Cros-Aarteil S."/>
            <person name="Calhoun S."/>
            <person name="Haridas S."/>
            <person name="Kuo A."/>
            <person name="Mondo S."/>
            <person name="Pangilinan J."/>
            <person name="Riley R."/>
            <person name="Labutti K."/>
            <person name="Andreopoulos B."/>
            <person name="Lipzen A."/>
            <person name="Chen C."/>
            <person name="Yanf M."/>
            <person name="Daum C."/>
            <person name="Ng V."/>
            <person name="Clum A."/>
            <person name="Ohm R."/>
            <person name="Martin F."/>
            <person name="Silar P."/>
            <person name="Natvig D."/>
            <person name="Lalanne C."/>
            <person name="Gautier V."/>
            <person name="Ament-Velasquez S.L."/>
            <person name="Kruys A."/>
            <person name="Hutchinson M.I."/>
            <person name="Powell A.J."/>
            <person name="Barry K."/>
            <person name="Miller A.N."/>
            <person name="Grigoriev I.V."/>
            <person name="Debuchy R."/>
            <person name="Gladieux P."/>
            <person name="Thoren M.H."/>
            <person name="Johannesson H."/>
        </authorList>
    </citation>
    <scope>NUCLEOTIDE SEQUENCE</scope>
    <source>
        <strain evidence="1">CBS 315.58</strain>
    </source>
</reference>
<protein>
    <submittedName>
        <fullName evidence="1">Uncharacterized protein</fullName>
    </submittedName>
</protein>
<comment type="caution">
    <text evidence="1">The sequence shown here is derived from an EMBL/GenBank/DDBJ whole genome shotgun (WGS) entry which is preliminary data.</text>
</comment>
<evidence type="ECO:0000313" key="1">
    <source>
        <dbReference type="EMBL" id="KAK4198048.1"/>
    </source>
</evidence>
<dbReference type="EMBL" id="MU863952">
    <property type="protein sequence ID" value="KAK4198048.1"/>
    <property type="molecule type" value="Genomic_DNA"/>
</dbReference>
<reference evidence="1" key="1">
    <citation type="journal article" date="2023" name="Mol. Phylogenet. Evol.">
        <title>Genome-scale phylogeny and comparative genomics of the fungal order Sordariales.</title>
        <authorList>
            <person name="Hensen N."/>
            <person name="Bonometti L."/>
            <person name="Westerberg I."/>
            <person name="Brannstrom I.O."/>
            <person name="Guillou S."/>
            <person name="Cros-Aarteil S."/>
            <person name="Calhoun S."/>
            <person name="Haridas S."/>
            <person name="Kuo A."/>
            <person name="Mondo S."/>
            <person name="Pangilinan J."/>
            <person name="Riley R."/>
            <person name="LaButti K."/>
            <person name="Andreopoulos B."/>
            <person name="Lipzen A."/>
            <person name="Chen C."/>
            <person name="Yan M."/>
            <person name="Daum C."/>
            <person name="Ng V."/>
            <person name="Clum A."/>
            <person name="Steindorff A."/>
            <person name="Ohm R.A."/>
            <person name="Martin F."/>
            <person name="Silar P."/>
            <person name="Natvig D.O."/>
            <person name="Lalanne C."/>
            <person name="Gautier V."/>
            <person name="Ament-Velasquez S.L."/>
            <person name="Kruys A."/>
            <person name="Hutchinson M.I."/>
            <person name="Powell A.J."/>
            <person name="Barry K."/>
            <person name="Miller A.N."/>
            <person name="Grigoriev I.V."/>
            <person name="Debuchy R."/>
            <person name="Gladieux P."/>
            <person name="Hiltunen Thoren M."/>
            <person name="Johannesson H."/>
        </authorList>
    </citation>
    <scope>NUCLEOTIDE SEQUENCE</scope>
    <source>
        <strain evidence="1">CBS 315.58</strain>
    </source>
</reference>
<organism evidence="1 2">
    <name type="scientific">Triangularia verruculosa</name>
    <dbReference type="NCBI Taxonomy" id="2587418"/>
    <lineage>
        <taxon>Eukaryota</taxon>
        <taxon>Fungi</taxon>
        <taxon>Dikarya</taxon>
        <taxon>Ascomycota</taxon>
        <taxon>Pezizomycotina</taxon>
        <taxon>Sordariomycetes</taxon>
        <taxon>Sordariomycetidae</taxon>
        <taxon>Sordariales</taxon>
        <taxon>Podosporaceae</taxon>
        <taxon>Triangularia</taxon>
    </lineage>
</organism>
<accession>A0AAN6XC64</accession>
<dbReference type="PANTHER" id="PTHR38167:SF1">
    <property type="entry name" value="C2H2-TYPE DOMAIN-CONTAINING PROTEIN"/>
    <property type="match status" value="1"/>
</dbReference>
<gene>
    <name evidence="1" type="ORF">QBC40DRAFT_332135</name>
</gene>
<dbReference type="PANTHER" id="PTHR38167">
    <property type="entry name" value="C2H2-TYPE DOMAIN-CONTAINING PROTEIN"/>
    <property type="match status" value="1"/>
</dbReference>
<dbReference type="AlphaFoldDB" id="A0AAN6XC64"/>
<dbReference type="Proteomes" id="UP001303160">
    <property type="component" value="Unassembled WGS sequence"/>
</dbReference>
<keyword evidence="2" id="KW-1185">Reference proteome</keyword>
<sequence>MENPQKLTDILNAPPEHLRAVLRIFCTKNNEARDTITDYLSVLKSQASNNPADLEFCEKCEKPYFEADNKEGACCFHTGNCYVDEDASVWGDWVVEELGYMDAPGNIEEYPEGFVWDCCNSQANGPGCKSGKHIPMHCSYNLRHSSILETLQTGGPAKREREEFAESKICERCDQAFTDHNNHNEACTYHTFPLELNVDGLVWTEHDAPAPEDTPYYRMRYPGGFIYECCESDGSMTGCTRGPHKAKGDKKVKGDTHETENAKARASIAFLCS</sequence>
<proteinExistence type="predicted"/>